<comment type="caution">
    <text evidence="1">The sequence shown here is derived from an EMBL/GenBank/DDBJ whole genome shotgun (WGS) entry which is preliminary data.</text>
</comment>
<protein>
    <submittedName>
        <fullName evidence="1">Uncharacterized protein</fullName>
    </submittedName>
</protein>
<reference evidence="1" key="1">
    <citation type="submission" date="2021-08" db="EMBL/GenBank/DDBJ databases">
        <title>The first chromosome-level gecko genome reveals the dynamic sex chromosomes of Neotropical dwarf geckos (Sphaerodactylidae: Sphaerodactylus).</title>
        <authorList>
            <person name="Pinto B.J."/>
            <person name="Keating S.E."/>
            <person name="Gamble T."/>
        </authorList>
    </citation>
    <scope>NUCLEOTIDE SEQUENCE</scope>
    <source>
        <strain evidence="1">TG3544</strain>
    </source>
</reference>
<evidence type="ECO:0000313" key="1">
    <source>
        <dbReference type="EMBL" id="KAH7988761.1"/>
    </source>
</evidence>
<name>A0ACB8E9R8_9SAUR</name>
<accession>A0ACB8E9R8</accession>
<proteinExistence type="predicted"/>
<evidence type="ECO:0000313" key="2">
    <source>
        <dbReference type="Proteomes" id="UP000827872"/>
    </source>
</evidence>
<organism evidence="1 2">
    <name type="scientific">Sphaerodactylus townsendi</name>
    <dbReference type="NCBI Taxonomy" id="933632"/>
    <lineage>
        <taxon>Eukaryota</taxon>
        <taxon>Metazoa</taxon>
        <taxon>Chordata</taxon>
        <taxon>Craniata</taxon>
        <taxon>Vertebrata</taxon>
        <taxon>Euteleostomi</taxon>
        <taxon>Lepidosauria</taxon>
        <taxon>Squamata</taxon>
        <taxon>Bifurcata</taxon>
        <taxon>Gekkota</taxon>
        <taxon>Sphaerodactylidae</taxon>
        <taxon>Sphaerodactylus</taxon>
    </lineage>
</organism>
<keyword evidence="2" id="KW-1185">Reference proteome</keyword>
<gene>
    <name evidence="1" type="ORF">K3G42_021913</name>
</gene>
<dbReference type="EMBL" id="CM037623">
    <property type="protein sequence ID" value="KAH7988761.1"/>
    <property type="molecule type" value="Genomic_DNA"/>
</dbReference>
<dbReference type="Proteomes" id="UP000827872">
    <property type="component" value="Linkage Group LG10"/>
</dbReference>
<sequence>MGTVPESLRSARLSLVAAPEEKNGPREPQSPRSQRRQASMETNSNGFPLPAKAQTAGERLLDVSCAPAEDKHVSKEHCGYDTNQASPFSQGPLSRSSEVQRVIPEPASNSEQKGSGDLAAAEGCVPLQKAVKKLSTQEADEIMQSDSRGQVCRASDKQVSPAAKEAVGAKAGPERTHLPMQESDAASDPGVNPSVCLDAELMARKDSEMPGREDPSPHPRAEVRPKAAHEPSCESAAQPSCKPKGEEKAAAEVSKFKDTGTMTVQLDSWGAGGEAVRRDRQDAEVQAVATVEDKSASTSPSISASSLRESLHPETKPKQEQSHVISTGGGGSERSGMADGFAPLLQTAPSVSIMLDVHVQAPAPVDVLGIQTARLQNDPVGMHSTVCSALADSRKHPCSLISSSTPETPVDRVEAQKAGASRNRSDSQQLSDASVLSKTRPVYQITVNSSNQPPAPPQPVNVETNLPPSAVLSHLDSKHPAPGPHVAEINQDSPSCHQLSEQAVCTIVSTHGSKRGSQSQSQTGSGLETGPDSSHVDVKPKREEKFIPLHPSEQEMGKMGAAAGPQTECSPSVGKSEQHKFPEHNKEVKLSGSQRLATGLESESRRSPSPARGPQVARGSEIRKETKLGKMASPALHKLHFTGNKKEPRPTAEAKVQVKQSKRVRDVVWDEQGMTWEVYGASLDPESLGIAIQNHLTRQIREHEKLLKSQSAPNRKSISSDTSSNKKLKRRQHNVFHSVLQNFRRPNCCVRPTASSVLD</sequence>